<evidence type="ECO:0000256" key="1">
    <source>
        <dbReference type="SAM" id="MobiDB-lite"/>
    </source>
</evidence>
<feature type="region of interest" description="Disordered" evidence="1">
    <location>
        <begin position="340"/>
        <end position="388"/>
    </location>
</feature>
<accession>A0A6J4LM75</accession>
<sequence>EQRPPAAERDGRLPAHRRRPRPLDVRDRDGVLGRRDRHAERGRRRLEEAARLVRHLPHCRLRRHEVVGAAAGVAHQAALLPLDHPPRRGADPRAGLGRGHGGERQGMAHDRRDAARPARGAGEDRRGADARARAVEPARGAHLAARAVEARAGGGHPLAAHHASARPGHRHRVHRDLLRDAVLVGRPVAPAHPGREPRGEPRARLQPPHLGRVVLPAARAGHQVPRVSVGGGDPRRGERLLRRAGADSVGPPRALPTEATAGLHRPEHRRARLGLPRDPVARGDRLRGDVGEGVDAGHAEAAGLPSRAAHRLHLVGGGRGARLPGRDARTHALSRALSARRAHRHARQRQLQLPRGLRPRLELVRARRRERGDDAQPRPDHRHPAPLLQLRRLVHARELAGRRDAGPHLGRGEGTASTNGRV</sequence>
<gene>
    <name evidence="2" type="ORF">AVDCRST_MAG40-2140</name>
</gene>
<feature type="compositionally biased region" description="Basic and acidic residues" evidence="1">
    <location>
        <begin position="359"/>
        <end position="383"/>
    </location>
</feature>
<feature type="region of interest" description="Disordered" evidence="1">
    <location>
        <begin position="245"/>
        <end position="269"/>
    </location>
</feature>
<feature type="non-terminal residue" evidence="2">
    <location>
        <position position="1"/>
    </location>
</feature>
<proteinExistence type="predicted"/>
<evidence type="ECO:0000313" key="2">
    <source>
        <dbReference type="EMBL" id="CAA9335458.1"/>
    </source>
</evidence>
<dbReference type="AlphaFoldDB" id="A0A6J4LM75"/>
<reference evidence="2" key="1">
    <citation type="submission" date="2020-02" db="EMBL/GenBank/DDBJ databases">
        <authorList>
            <person name="Meier V. D."/>
        </authorList>
    </citation>
    <scope>NUCLEOTIDE SEQUENCE</scope>
    <source>
        <strain evidence="2">AVDCRST_MAG40</strain>
    </source>
</reference>
<feature type="region of interest" description="Disordered" evidence="1">
    <location>
        <begin position="401"/>
        <end position="422"/>
    </location>
</feature>
<feature type="region of interest" description="Disordered" evidence="1">
    <location>
        <begin position="1"/>
        <end position="42"/>
    </location>
</feature>
<feature type="compositionally biased region" description="Basic and acidic residues" evidence="1">
    <location>
        <begin position="100"/>
        <end position="136"/>
    </location>
</feature>
<organism evidence="2">
    <name type="scientific">uncultured Gemmatimonadaceae bacterium</name>
    <dbReference type="NCBI Taxonomy" id="246130"/>
    <lineage>
        <taxon>Bacteria</taxon>
        <taxon>Pseudomonadati</taxon>
        <taxon>Gemmatimonadota</taxon>
        <taxon>Gemmatimonadia</taxon>
        <taxon>Gemmatimonadales</taxon>
        <taxon>Gemmatimonadaceae</taxon>
        <taxon>environmental samples</taxon>
    </lineage>
</organism>
<dbReference type="EMBL" id="CADCTX010000632">
    <property type="protein sequence ID" value="CAA9335458.1"/>
    <property type="molecule type" value="Genomic_DNA"/>
</dbReference>
<feature type="non-terminal residue" evidence="2">
    <location>
        <position position="422"/>
    </location>
</feature>
<protein>
    <submittedName>
        <fullName evidence="2">Rod shape-determining protein RodA</fullName>
    </submittedName>
</protein>
<feature type="compositionally biased region" description="Basic and acidic residues" evidence="1">
    <location>
        <begin position="1"/>
        <end position="13"/>
    </location>
</feature>
<feature type="region of interest" description="Disordered" evidence="1">
    <location>
        <begin position="82"/>
        <end position="140"/>
    </location>
</feature>
<feature type="compositionally biased region" description="Basic and acidic residues" evidence="1">
    <location>
        <begin position="21"/>
        <end position="42"/>
    </location>
</feature>
<name>A0A6J4LM75_9BACT</name>